<evidence type="ECO:0000313" key="9">
    <source>
        <dbReference type="RefSeq" id="XP_015516127.1"/>
    </source>
</evidence>
<feature type="domain" description="Fatty acid hydroxylase" evidence="7">
    <location>
        <begin position="243"/>
        <end position="372"/>
    </location>
</feature>
<sequence>MTNGVKRAKLVPASDAPSNSSSSSSSAEMSTMAKNNSNKSNSKSTKKRKTFDPMAVTWMEKYSDQMEKIWSRLPNFVGSAIATCAIFLLGATMRGEWLLVVVHFAKHLGYGTVEKNGTSGEDETSASVDWAKISLENFYLQNLSWYWVAACSVSYTMYFAIGGFLHWYFYVRQRDKAEEWKCQPQKWITPELERHEIIIGTISLLLTSTFSACLACYISNGGPCSVYYKFDDYSWTWWFLSWPVIYIYLDYATYWLHRIYHTPWLYKHFHKLHHKYKQPTAFSVTAIHPVEILHIQICLCIPLFALPTHWVPYCTIAMYNYYHGIIDHSGINFKAYWWQPWQPDAIFHDNHHQYFHVNFGFNCFIWDKIHGTYRQKDRIYTEDTYYGKGKLISEATRNEIEADMEERDSENPLAYRDNKLIYKISKKELEGKKLE</sequence>
<feature type="compositionally biased region" description="Low complexity" evidence="5">
    <location>
        <begin position="13"/>
        <end position="43"/>
    </location>
</feature>
<dbReference type="KEGG" id="nlo:107221595"/>
<name>A0A6J0BPE4_NEOLC</name>
<evidence type="ECO:0000256" key="2">
    <source>
        <dbReference type="ARBA" id="ARBA00022692"/>
    </source>
</evidence>
<dbReference type="OrthoDB" id="408954at2759"/>
<keyword evidence="3 6" id="KW-1133">Transmembrane helix</keyword>
<reference evidence="9" key="1">
    <citation type="submission" date="2025-08" db="UniProtKB">
        <authorList>
            <consortium name="RefSeq"/>
        </authorList>
    </citation>
    <scope>IDENTIFICATION</scope>
    <source>
        <tissue evidence="9">Thorax and Abdomen</tissue>
    </source>
</reference>
<accession>A0A6J0BPE4</accession>
<dbReference type="InterPro" id="IPR050307">
    <property type="entry name" value="Sterol_Desaturase_Related"/>
</dbReference>
<dbReference type="InterPro" id="IPR006694">
    <property type="entry name" value="Fatty_acid_hydroxylase"/>
</dbReference>
<dbReference type="RefSeq" id="XP_015516127.1">
    <property type="nucleotide sequence ID" value="XM_015660641.2"/>
</dbReference>
<evidence type="ECO:0000313" key="8">
    <source>
        <dbReference type="Proteomes" id="UP000829291"/>
    </source>
</evidence>
<keyword evidence="8" id="KW-1185">Reference proteome</keyword>
<gene>
    <name evidence="9" type="primary">LOC107221595</name>
</gene>
<dbReference type="GO" id="GO:0005506">
    <property type="term" value="F:iron ion binding"/>
    <property type="evidence" value="ECO:0007669"/>
    <property type="project" value="InterPro"/>
</dbReference>
<proteinExistence type="predicted"/>
<dbReference type="AlphaFoldDB" id="A0A6J0BPE4"/>
<evidence type="ECO:0000256" key="3">
    <source>
        <dbReference type="ARBA" id="ARBA00022989"/>
    </source>
</evidence>
<feature type="transmembrane region" description="Helical" evidence="6">
    <location>
        <begin position="197"/>
        <end position="220"/>
    </location>
</feature>
<dbReference type="Pfam" id="PF04116">
    <property type="entry name" value="FA_hydroxylase"/>
    <property type="match status" value="1"/>
</dbReference>
<keyword evidence="9" id="KW-0503">Monooxygenase</keyword>
<evidence type="ECO:0000259" key="7">
    <source>
        <dbReference type="Pfam" id="PF04116"/>
    </source>
</evidence>
<evidence type="ECO:0000256" key="4">
    <source>
        <dbReference type="ARBA" id="ARBA00023136"/>
    </source>
</evidence>
<keyword evidence="2 6" id="KW-0812">Transmembrane</keyword>
<protein>
    <submittedName>
        <fullName evidence="9">Methylsterol monooxygenase 1</fullName>
    </submittedName>
</protein>
<keyword evidence="4 6" id="KW-0472">Membrane</keyword>
<dbReference type="GeneID" id="107221595"/>
<comment type="subcellular location">
    <subcellularLocation>
        <location evidence="1">Membrane</location>
    </subcellularLocation>
</comment>
<dbReference type="GO" id="GO:0008610">
    <property type="term" value="P:lipid biosynthetic process"/>
    <property type="evidence" value="ECO:0007669"/>
    <property type="project" value="InterPro"/>
</dbReference>
<feature type="region of interest" description="Disordered" evidence="5">
    <location>
        <begin position="1"/>
        <end position="48"/>
    </location>
</feature>
<evidence type="ECO:0000256" key="1">
    <source>
        <dbReference type="ARBA" id="ARBA00004370"/>
    </source>
</evidence>
<keyword evidence="9" id="KW-0560">Oxidoreductase</keyword>
<evidence type="ECO:0000256" key="6">
    <source>
        <dbReference type="SAM" id="Phobius"/>
    </source>
</evidence>
<feature type="transmembrane region" description="Helical" evidence="6">
    <location>
        <begin position="235"/>
        <end position="256"/>
    </location>
</feature>
<feature type="transmembrane region" description="Helical" evidence="6">
    <location>
        <begin position="145"/>
        <end position="171"/>
    </location>
</feature>
<dbReference type="Proteomes" id="UP000829291">
    <property type="component" value="Chromosome 4"/>
</dbReference>
<evidence type="ECO:0000256" key="5">
    <source>
        <dbReference type="SAM" id="MobiDB-lite"/>
    </source>
</evidence>
<dbReference type="InParanoid" id="A0A6J0BPE4"/>
<organism evidence="9">
    <name type="scientific">Neodiprion lecontei</name>
    <name type="common">Redheaded pine sawfly</name>
    <dbReference type="NCBI Taxonomy" id="441921"/>
    <lineage>
        <taxon>Eukaryota</taxon>
        <taxon>Metazoa</taxon>
        <taxon>Ecdysozoa</taxon>
        <taxon>Arthropoda</taxon>
        <taxon>Hexapoda</taxon>
        <taxon>Insecta</taxon>
        <taxon>Pterygota</taxon>
        <taxon>Neoptera</taxon>
        <taxon>Endopterygota</taxon>
        <taxon>Hymenoptera</taxon>
        <taxon>Tenthredinoidea</taxon>
        <taxon>Diprionidae</taxon>
        <taxon>Diprioninae</taxon>
        <taxon>Neodiprion</taxon>
    </lineage>
</organism>
<dbReference type="GO" id="GO:0016491">
    <property type="term" value="F:oxidoreductase activity"/>
    <property type="evidence" value="ECO:0007669"/>
    <property type="project" value="InterPro"/>
</dbReference>
<dbReference type="PANTHER" id="PTHR11863">
    <property type="entry name" value="STEROL DESATURASE"/>
    <property type="match status" value="1"/>
</dbReference>
<dbReference type="GO" id="GO:0016020">
    <property type="term" value="C:membrane"/>
    <property type="evidence" value="ECO:0007669"/>
    <property type="project" value="UniProtKB-SubCell"/>
</dbReference>
<feature type="transmembrane region" description="Helical" evidence="6">
    <location>
        <begin position="73"/>
        <end position="93"/>
    </location>
</feature>